<dbReference type="SUPFAM" id="SSF55785">
    <property type="entry name" value="PYP-like sensor domain (PAS domain)"/>
    <property type="match status" value="1"/>
</dbReference>
<dbReference type="EC" id="2.7.7.65" evidence="1"/>
<dbReference type="InterPro" id="IPR050469">
    <property type="entry name" value="Diguanylate_Cyclase"/>
</dbReference>
<evidence type="ECO:0000256" key="3">
    <source>
        <dbReference type="SAM" id="Coils"/>
    </source>
</evidence>
<keyword evidence="7" id="KW-1185">Reference proteome</keyword>
<feature type="domain" description="GGDEF" evidence="5">
    <location>
        <begin position="190"/>
        <end position="325"/>
    </location>
</feature>
<dbReference type="Proteomes" id="UP001268089">
    <property type="component" value="Unassembled WGS sequence"/>
</dbReference>
<dbReference type="PROSITE" id="PS50887">
    <property type="entry name" value="GGDEF"/>
    <property type="match status" value="1"/>
</dbReference>
<protein>
    <recommendedName>
        <fullName evidence="1">diguanylate cyclase</fullName>
        <ecNumber evidence="1">2.7.7.65</ecNumber>
    </recommendedName>
</protein>
<dbReference type="InterPro" id="IPR000160">
    <property type="entry name" value="GGDEF_dom"/>
</dbReference>
<feature type="coiled-coil region" evidence="3">
    <location>
        <begin position="128"/>
        <end position="155"/>
    </location>
</feature>
<sequence>MDEKDLNKERLELALEAAGLDLWENNLLTGEVTRKAMKTFGELGYNDQEVLHNLKHMLEFVHPDDLEMIQTAVHDHLAGRTPEYRCEFRLRSKAGTWIWYANYGRIMDANSTAPGQRFIGVTFNIDNRKRKEDEIAQINRKLAEQNTMLQSMNAALERLASSDALTGLANRRTLMELGAKECLRAARFSHSLSVLMVDLDSFKAVNDNWGHSVGDRVICAVADICRQRVREGVDVVARLGGEEFVVMLPEASLANAHLIAESLRQAVQEQRVDNEDGNPVPFTISIGVAALGAGGESFEQLLSHADKALYKAKQNGRNQVQIFAPLPHKPQLVPPAAANPG</sequence>
<dbReference type="Pfam" id="PF08447">
    <property type="entry name" value="PAS_3"/>
    <property type="match status" value="1"/>
</dbReference>
<comment type="caution">
    <text evidence="6">The sequence shown here is derived from an EMBL/GenBank/DDBJ whole genome shotgun (WGS) entry which is preliminary data.</text>
</comment>
<dbReference type="RefSeq" id="WP_310338875.1">
    <property type="nucleotide sequence ID" value="NZ_JAVDXO010000001.1"/>
</dbReference>
<dbReference type="PANTHER" id="PTHR45138:SF9">
    <property type="entry name" value="DIGUANYLATE CYCLASE DGCM-RELATED"/>
    <property type="match status" value="1"/>
</dbReference>
<name>A0ABU1ZHR8_9BURK</name>
<proteinExistence type="predicted"/>
<dbReference type="NCBIfam" id="TIGR00229">
    <property type="entry name" value="sensory_box"/>
    <property type="match status" value="1"/>
</dbReference>
<dbReference type="Gene3D" id="3.30.450.20">
    <property type="entry name" value="PAS domain"/>
    <property type="match status" value="1"/>
</dbReference>
<dbReference type="InterPro" id="IPR029787">
    <property type="entry name" value="Nucleotide_cyclase"/>
</dbReference>
<evidence type="ECO:0000259" key="5">
    <source>
        <dbReference type="PROSITE" id="PS50887"/>
    </source>
</evidence>
<accession>A0ABU1ZHR8</accession>
<evidence type="ECO:0000313" key="7">
    <source>
        <dbReference type="Proteomes" id="UP001268089"/>
    </source>
</evidence>
<dbReference type="InterPro" id="IPR013655">
    <property type="entry name" value="PAS_fold_3"/>
</dbReference>
<dbReference type="InterPro" id="IPR000014">
    <property type="entry name" value="PAS"/>
</dbReference>
<evidence type="ECO:0000256" key="2">
    <source>
        <dbReference type="ARBA" id="ARBA00034247"/>
    </source>
</evidence>
<dbReference type="Pfam" id="PF00990">
    <property type="entry name" value="GGDEF"/>
    <property type="match status" value="1"/>
</dbReference>
<dbReference type="EMBL" id="JAVDXO010000001">
    <property type="protein sequence ID" value="MDR7305079.1"/>
    <property type="molecule type" value="Genomic_DNA"/>
</dbReference>
<reference evidence="6 7" key="1">
    <citation type="submission" date="2023-07" db="EMBL/GenBank/DDBJ databases">
        <title>Sorghum-associated microbial communities from plants grown in Nebraska, USA.</title>
        <authorList>
            <person name="Schachtman D."/>
        </authorList>
    </citation>
    <scope>NUCLEOTIDE SEQUENCE [LARGE SCALE GENOMIC DNA]</scope>
    <source>
        <strain evidence="6 7">BE308</strain>
    </source>
</reference>
<evidence type="ECO:0000259" key="4">
    <source>
        <dbReference type="PROSITE" id="PS50112"/>
    </source>
</evidence>
<dbReference type="NCBIfam" id="TIGR00254">
    <property type="entry name" value="GGDEF"/>
    <property type="match status" value="1"/>
</dbReference>
<dbReference type="InterPro" id="IPR043128">
    <property type="entry name" value="Rev_trsase/Diguanyl_cyclase"/>
</dbReference>
<gene>
    <name evidence="6" type="ORF">J2X15_000345</name>
</gene>
<evidence type="ECO:0000313" key="6">
    <source>
        <dbReference type="EMBL" id="MDR7305079.1"/>
    </source>
</evidence>
<feature type="domain" description="PAS" evidence="4">
    <location>
        <begin position="43"/>
        <end position="80"/>
    </location>
</feature>
<dbReference type="SMART" id="SM00267">
    <property type="entry name" value="GGDEF"/>
    <property type="match status" value="1"/>
</dbReference>
<comment type="catalytic activity">
    <reaction evidence="2">
        <text>2 GTP = 3',3'-c-di-GMP + 2 diphosphate</text>
        <dbReference type="Rhea" id="RHEA:24898"/>
        <dbReference type="ChEBI" id="CHEBI:33019"/>
        <dbReference type="ChEBI" id="CHEBI:37565"/>
        <dbReference type="ChEBI" id="CHEBI:58805"/>
        <dbReference type="EC" id="2.7.7.65"/>
    </reaction>
</comment>
<dbReference type="PANTHER" id="PTHR45138">
    <property type="entry name" value="REGULATORY COMPONENTS OF SENSORY TRANSDUCTION SYSTEM"/>
    <property type="match status" value="1"/>
</dbReference>
<dbReference type="CDD" id="cd00130">
    <property type="entry name" value="PAS"/>
    <property type="match status" value="1"/>
</dbReference>
<organism evidence="6 7">
    <name type="scientific">Rhodoferax saidenbachensis</name>
    <dbReference type="NCBI Taxonomy" id="1484693"/>
    <lineage>
        <taxon>Bacteria</taxon>
        <taxon>Pseudomonadati</taxon>
        <taxon>Pseudomonadota</taxon>
        <taxon>Betaproteobacteria</taxon>
        <taxon>Burkholderiales</taxon>
        <taxon>Comamonadaceae</taxon>
        <taxon>Rhodoferax</taxon>
    </lineage>
</organism>
<dbReference type="SUPFAM" id="SSF55073">
    <property type="entry name" value="Nucleotide cyclase"/>
    <property type="match status" value="1"/>
</dbReference>
<dbReference type="CDD" id="cd01949">
    <property type="entry name" value="GGDEF"/>
    <property type="match status" value="1"/>
</dbReference>
<evidence type="ECO:0000256" key="1">
    <source>
        <dbReference type="ARBA" id="ARBA00012528"/>
    </source>
</evidence>
<dbReference type="Gene3D" id="3.30.70.270">
    <property type="match status" value="1"/>
</dbReference>
<dbReference type="PROSITE" id="PS50112">
    <property type="entry name" value="PAS"/>
    <property type="match status" value="1"/>
</dbReference>
<dbReference type="InterPro" id="IPR035965">
    <property type="entry name" value="PAS-like_dom_sf"/>
</dbReference>
<keyword evidence="3" id="KW-0175">Coiled coil</keyword>